<protein>
    <recommendedName>
        <fullName evidence="4">Fibronectin type-III domain-containing protein</fullName>
    </recommendedName>
</protein>
<dbReference type="Proteomes" id="UP000503349">
    <property type="component" value="Chromosome 13"/>
</dbReference>
<gene>
    <name evidence="2" type="ORF">EXN66_Car013345</name>
</gene>
<reference evidence="2 3" key="1">
    <citation type="submission" date="2019-02" db="EMBL/GenBank/DDBJ databases">
        <title>Opniocepnalus argus genome.</title>
        <authorList>
            <person name="Zhou C."/>
            <person name="Xiao S."/>
        </authorList>
    </citation>
    <scope>NUCLEOTIDE SEQUENCE [LARGE SCALE GENOMIC DNA]</scope>
    <source>
        <strain evidence="2">OARG1902GOOAL</strain>
        <tissue evidence="2">Muscle</tissue>
    </source>
</reference>
<feature type="chain" id="PRO_5026203758" description="Fibronectin type-III domain-containing protein" evidence="1">
    <location>
        <begin position="18"/>
        <end position="428"/>
    </location>
</feature>
<reference evidence="3" key="2">
    <citation type="submission" date="2019-02" db="EMBL/GenBank/DDBJ databases">
        <title>Opniocepnalus argus Var Kimnra genome.</title>
        <authorList>
            <person name="Zhou C."/>
            <person name="Xiao S."/>
        </authorList>
    </citation>
    <scope>NUCLEOTIDE SEQUENCE [LARGE SCALE GENOMIC DNA]</scope>
</reference>
<name>A0A6G1Q551_CHAAH</name>
<dbReference type="AlphaFoldDB" id="A0A6G1Q551"/>
<proteinExistence type="predicted"/>
<evidence type="ECO:0000313" key="2">
    <source>
        <dbReference type="EMBL" id="KAF3697665.1"/>
    </source>
</evidence>
<organism evidence="2 3">
    <name type="scientific">Channa argus</name>
    <name type="common">Northern snakehead</name>
    <name type="synonym">Ophicephalus argus</name>
    <dbReference type="NCBI Taxonomy" id="215402"/>
    <lineage>
        <taxon>Eukaryota</taxon>
        <taxon>Metazoa</taxon>
        <taxon>Chordata</taxon>
        <taxon>Craniata</taxon>
        <taxon>Vertebrata</taxon>
        <taxon>Euteleostomi</taxon>
        <taxon>Actinopterygii</taxon>
        <taxon>Neopterygii</taxon>
        <taxon>Teleostei</taxon>
        <taxon>Neoteleostei</taxon>
        <taxon>Acanthomorphata</taxon>
        <taxon>Anabantaria</taxon>
        <taxon>Anabantiformes</taxon>
        <taxon>Channoidei</taxon>
        <taxon>Channidae</taxon>
        <taxon>Channa</taxon>
    </lineage>
</organism>
<evidence type="ECO:0000313" key="3">
    <source>
        <dbReference type="Proteomes" id="UP000503349"/>
    </source>
</evidence>
<dbReference type="EMBL" id="CM015724">
    <property type="protein sequence ID" value="KAF3697665.1"/>
    <property type="molecule type" value="Genomic_DNA"/>
</dbReference>
<feature type="signal peptide" evidence="1">
    <location>
        <begin position="1"/>
        <end position="17"/>
    </location>
</feature>
<sequence length="428" mass="46971">MVLSLLLLLLLVCSTRANQFLGTVMTYYPGNTNADGSVTVQLLYKLNFETCTMLTWECLSGNCGTESVVMRKGYESNGEWCQMEGISTRNVPSNAPFQLWLNGGDWIDNITNGIVNWRAVTLVELRNRSDIGKANTSPQTTILPDVRVPSNCQRNFNLLAFDPDGDTIRCRYGNTSLSECNPCTPPSVLSISPSCSLSFSPTSDEGPYAVQVVMEDFPNQNISLTQTNGTKTFLTPNDAISKIPVQFVLWVDPPVPSCTEGLYLPNFLPPTPNNRAQFFTIVNRAIVINIKAEAIISTISELLYSGPSTLIQNSTGAGQFSLTWTPSQAEEGGSFPICFVVKANYNLNIYNSDLRCVIVTVGNNPTTTTTLPTTGSSGMYVVGLSVKVSSSSQQSKDEILYYLQQARYYLSYYGLPNVTINIVSYVQH</sequence>
<accession>A0A6G1Q551</accession>
<evidence type="ECO:0008006" key="4">
    <source>
        <dbReference type="Google" id="ProtNLM"/>
    </source>
</evidence>
<evidence type="ECO:0000256" key="1">
    <source>
        <dbReference type="SAM" id="SignalP"/>
    </source>
</evidence>
<keyword evidence="3" id="KW-1185">Reference proteome</keyword>
<keyword evidence="1" id="KW-0732">Signal</keyword>